<protein>
    <recommendedName>
        <fullName evidence="5">Methyltransferase small domain-containing protein</fullName>
    </recommendedName>
</protein>
<accession>A0ABP0UMJ7</accession>
<keyword evidence="4" id="KW-0949">S-adenosyl-L-methionine</keyword>
<sequence length="247" mass="26748">MRGSGNESSAQQTSVAAIHLVARHPDVYEPCDDSFALADALLADKSSLLKQRPNVCMEIGCGSGYVITSLALILGDERNNAHFIATDISTAAAQVTQDTLEAHGVQADIIVTDLVRGLEDQLSGAVDVLLFNPPYVPTPEHEVGMMGITASWAGGQRGRTVIDRVLPVVKRLLSSKGLFYLVTLKANDPSEICEVMKKKGFSSCILIQRYTEEEDLQVLKFWRDGICGNYTEPAAASQPSNSKHQET</sequence>
<dbReference type="Gene3D" id="3.40.50.150">
    <property type="entry name" value="Vaccinia Virus protein VP39"/>
    <property type="match status" value="1"/>
</dbReference>
<dbReference type="InterPro" id="IPR029063">
    <property type="entry name" value="SAM-dependent_MTases_sf"/>
</dbReference>
<feature type="domain" description="Methyltransferase small" evidence="5">
    <location>
        <begin position="48"/>
        <end position="136"/>
    </location>
</feature>
<name>A0ABP0UMJ7_9BRYO</name>
<evidence type="ECO:0000256" key="3">
    <source>
        <dbReference type="ARBA" id="ARBA00022679"/>
    </source>
</evidence>
<organism evidence="6 7">
    <name type="scientific">Sphagnum troendelagicum</name>
    <dbReference type="NCBI Taxonomy" id="128251"/>
    <lineage>
        <taxon>Eukaryota</taxon>
        <taxon>Viridiplantae</taxon>
        <taxon>Streptophyta</taxon>
        <taxon>Embryophyta</taxon>
        <taxon>Bryophyta</taxon>
        <taxon>Sphagnophytina</taxon>
        <taxon>Sphagnopsida</taxon>
        <taxon>Sphagnales</taxon>
        <taxon>Sphagnaceae</taxon>
        <taxon>Sphagnum</taxon>
    </lineage>
</organism>
<keyword evidence="2" id="KW-0489">Methyltransferase</keyword>
<dbReference type="Proteomes" id="UP001497512">
    <property type="component" value="Chromosome 5"/>
</dbReference>
<evidence type="ECO:0000259" key="5">
    <source>
        <dbReference type="Pfam" id="PF05175"/>
    </source>
</evidence>
<dbReference type="EMBL" id="OZ019897">
    <property type="protein sequence ID" value="CAK9225530.1"/>
    <property type="molecule type" value="Genomic_DNA"/>
</dbReference>
<proteinExistence type="inferred from homology"/>
<keyword evidence="7" id="KW-1185">Reference proteome</keyword>
<keyword evidence="3" id="KW-0808">Transferase</keyword>
<dbReference type="InterPro" id="IPR002052">
    <property type="entry name" value="DNA_methylase_N6_adenine_CS"/>
</dbReference>
<dbReference type="PROSITE" id="PS00092">
    <property type="entry name" value="N6_MTASE"/>
    <property type="match status" value="1"/>
</dbReference>
<dbReference type="InterPro" id="IPR052190">
    <property type="entry name" value="Euk-Arch_PrmC-MTase"/>
</dbReference>
<dbReference type="InterPro" id="IPR007848">
    <property type="entry name" value="Small_mtfrase_dom"/>
</dbReference>
<evidence type="ECO:0000256" key="2">
    <source>
        <dbReference type="ARBA" id="ARBA00022603"/>
    </source>
</evidence>
<dbReference type="PANTHER" id="PTHR45875">
    <property type="entry name" value="METHYLTRANSFERASE N6AMT1"/>
    <property type="match status" value="1"/>
</dbReference>
<dbReference type="SUPFAM" id="SSF53335">
    <property type="entry name" value="S-adenosyl-L-methionine-dependent methyltransferases"/>
    <property type="match status" value="1"/>
</dbReference>
<gene>
    <name evidence="6" type="ORF">CSSPTR1EN2_LOCUS17644</name>
</gene>
<evidence type="ECO:0000313" key="6">
    <source>
        <dbReference type="EMBL" id="CAK9225530.1"/>
    </source>
</evidence>
<dbReference type="InterPro" id="IPR004557">
    <property type="entry name" value="PrmC-related"/>
</dbReference>
<dbReference type="NCBIfam" id="TIGR00537">
    <property type="entry name" value="hemK_rel_arch"/>
    <property type="match status" value="1"/>
</dbReference>
<dbReference type="PANTHER" id="PTHR45875:SF1">
    <property type="entry name" value="METHYLTRANSFERASE N6AMT1"/>
    <property type="match status" value="1"/>
</dbReference>
<evidence type="ECO:0000256" key="1">
    <source>
        <dbReference type="ARBA" id="ARBA00006149"/>
    </source>
</evidence>
<reference evidence="6" key="1">
    <citation type="submission" date="2024-02" db="EMBL/GenBank/DDBJ databases">
        <authorList>
            <consortium name="ELIXIR-Norway"/>
            <consortium name="Elixir Norway"/>
        </authorList>
    </citation>
    <scope>NUCLEOTIDE SEQUENCE</scope>
</reference>
<evidence type="ECO:0000313" key="7">
    <source>
        <dbReference type="Proteomes" id="UP001497512"/>
    </source>
</evidence>
<dbReference type="Pfam" id="PF05175">
    <property type="entry name" value="MTS"/>
    <property type="match status" value="1"/>
</dbReference>
<evidence type="ECO:0000256" key="4">
    <source>
        <dbReference type="ARBA" id="ARBA00022691"/>
    </source>
</evidence>
<dbReference type="CDD" id="cd02440">
    <property type="entry name" value="AdoMet_MTases"/>
    <property type="match status" value="1"/>
</dbReference>
<comment type="similarity">
    <text evidence="1">Belongs to the eukaryotic/archaeal PrmC-related family.</text>
</comment>